<dbReference type="InterPro" id="IPR011515">
    <property type="entry name" value="Shugoshin_C"/>
</dbReference>
<dbReference type="Proteomes" id="UP000029981">
    <property type="component" value="Chromosome 2"/>
</dbReference>
<organism evidence="6 7">
    <name type="scientific">Cucumis sativus</name>
    <name type="common">Cucumber</name>
    <dbReference type="NCBI Taxonomy" id="3659"/>
    <lineage>
        <taxon>Eukaryota</taxon>
        <taxon>Viridiplantae</taxon>
        <taxon>Streptophyta</taxon>
        <taxon>Embryophyta</taxon>
        <taxon>Tracheophyta</taxon>
        <taxon>Spermatophyta</taxon>
        <taxon>Magnoliopsida</taxon>
        <taxon>eudicotyledons</taxon>
        <taxon>Gunneridae</taxon>
        <taxon>Pentapetalae</taxon>
        <taxon>rosids</taxon>
        <taxon>fabids</taxon>
        <taxon>Cucurbitales</taxon>
        <taxon>Cucurbitaceae</taxon>
        <taxon>Benincaseae</taxon>
        <taxon>Cucumis</taxon>
    </lineage>
</organism>
<protein>
    <recommendedName>
        <fullName evidence="5">Shugoshin C-terminal domain-containing protein</fullName>
    </recommendedName>
</protein>
<dbReference type="GO" id="GO:0034090">
    <property type="term" value="P:maintenance of meiotic sister chromatid cohesion"/>
    <property type="evidence" value="ECO:0007669"/>
    <property type="project" value="InterPro"/>
</dbReference>
<dbReference type="GO" id="GO:0005634">
    <property type="term" value="C:nucleus"/>
    <property type="evidence" value="ECO:0007669"/>
    <property type="project" value="InterPro"/>
</dbReference>
<dbReference type="eggNOG" id="ENOG502RYDC">
    <property type="taxonomic scope" value="Eukaryota"/>
</dbReference>
<evidence type="ECO:0000313" key="7">
    <source>
        <dbReference type="Proteomes" id="UP000029981"/>
    </source>
</evidence>
<proteinExistence type="inferred from homology"/>
<keyword evidence="3" id="KW-0175">Coiled coil</keyword>
<dbReference type="OMA" id="ANTHMLA"/>
<feature type="domain" description="Shugoshin C-terminal" evidence="5">
    <location>
        <begin position="394"/>
        <end position="418"/>
    </location>
</feature>
<dbReference type="AlphaFoldDB" id="A0A0A0LMD0"/>
<dbReference type="PANTHER" id="PTHR34373:SF9">
    <property type="entry name" value="SHUGOSHIN 2"/>
    <property type="match status" value="1"/>
</dbReference>
<evidence type="ECO:0000256" key="1">
    <source>
        <dbReference type="ARBA" id="ARBA00010845"/>
    </source>
</evidence>
<keyword evidence="2" id="KW-0159">Chromosome partition</keyword>
<name>A0A0A0LMD0_CUCSA</name>
<dbReference type="PANTHER" id="PTHR34373">
    <property type="entry name" value="SHUGOSHIN 2"/>
    <property type="match status" value="1"/>
</dbReference>
<dbReference type="OrthoDB" id="770508at2759"/>
<dbReference type="KEGG" id="csv:101209479"/>
<feature type="coiled-coil region" evidence="3">
    <location>
        <begin position="91"/>
        <end position="139"/>
    </location>
</feature>
<dbReference type="GO" id="GO:0045144">
    <property type="term" value="P:meiotic sister chromatid segregation"/>
    <property type="evidence" value="ECO:0007669"/>
    <property type="project" value="InterPro"/>
</dbReference>
<feature type="region of interest" description="Disordered" evidence="4">
    <location>
        <begin position="267"/>
        <end position="305"/>
    </location>
</feature>
<evidence type="ECO:0000259" key="5">
    <source>
        <dbReference type="Pfam" id="PF07557"/>
    </source>
</evidence>
<dbReference type="InterPro" id="IPR044693">
    <property type="entry name" value="SGO_plant"/>
</dbReference>
<comment type="similarity">
    <text evidence="1">Belongs to the shugoshin family.</text>
</comment>
<feature type="compositionally biased region" description="Polar residues" evidence="4">
    <location>
        <begin position="286"/>
        <end position="305"/>
    </location>
</feature>
<sequence>MENIISLDPENCGVVGQNVNVAGEKTMGSSKVGGGQRKRLSDISNWKEQPTLQKRDTKTQPGLLMTCEYVDKLQKENMTLMKVIAERNRIIEISGKELEKLRTNFQKLQQQNMQLAQTNSQMLAELNSCKDRLKALQHELGCKNGILMSRKLDLESKGKSATLQPGEVGTTECNEAEESTNANQDNRPCKSNRRRQSRRQSFGTSSLQTEVPKIEGKRPCLRQQSAMFKTEEPLAANDILETENSNSNDASQCKETSVLQTEVQKVESKRPCSRRQSARFKAEEPVTTNDLHQMETSDSTNTPQCQETSVLQAEIQKVEVKRPCLRRQSTKFKLEEPVAIKDSLEIENSNSTSTAFPCKETKCEVVPTSSVGKEDYDNSIDISEVQECRRTSVGRPSRRAAEKVISYKEIPLNVKMRRQV</sequence>
<evidence type="ECO:0000313" key="6">
    <source>
        <dbReference type="EMBL" id="KGN62194.1"/>
    </source>
</evidence>
<dbReference type="Pfam" id="PF07557">
    <property type="entry name" value="Shugoshin_C"/>
    <property type="match status" value="1"/>
</dbReference>
<dbReference type="GO" id="GO:0000775">
    <property type="term" value="C:chromosome, centromeric region"/>
    <property type="evidence" value="ECO:0007669"/>
    <property type="project" value="InterPro"/>
</dbReference>
<reference evidence="6 7" key="4">
    <citation type="journal article" date="2011" name="BMC Genomics">
        <title>RNA-Seq improves annotation of protein-coding genes in the cucumber genome.</title>
        <authorList>
            <person name="Li Z."/>
            <person name="Zhang Z."/>
            <person name="Yan P."/>
            <person name="Huang S."/>
            <person name="Fei Z."/>
            <person name="Lin K."/>
        </authorList>
    </citation>
    <scope>NUCLEOTIDE SEQUENCE [LARGE SCALE GENOMIC DNA]</scope>
    <source>
        <strain evidence="7">cv. 9930</strain>
    </source>
</reference>
<reference evidence="6 7" key="1">
    <citation type="journal article" date="2009" name="Nat. Genet.">
        <title>The genome of the cucumber, Cucumis sativus L.</title>
        <authorList>
            <person name="Huang S."/>
            <person name="Li R."/>
            <person name="Zhang Z."/>
            <person name="Li L."/>
            <person name="Gu X."/>
            <person name="Fan W."/>
            <person name="Lucas W.J."/>
            <person name="Wang X."/>
            <person name="Xie B."/>
            <person name="Ni P."/>
            <person name="Ren Y."/>
            <person name="Zhu H."/>
            <person name="Li J."/>
            <person name="Lin K."/>
            <person name="Jin W."/>
            <person name="Fei Z."/>
            <person name="Li G."/>
            <person name="Staub J."/>
            <person name="Kilian A."/>
            <person name="van der Vossen E.A."/>
            <person name="Wu Y."/>
            <person name="Guo J."/>
            <person name="He J."/>
            <person name="Jia Z."/>
            <person name="Ren Y."/>
            <person name="Tian G."/>
            <person name="Lu Y."/>
            <person name="Ruan J."/>
            <person name="Qian W."/>
            <person name="Wang M."/>
            <person name="Huang Q."/>
            <person name="Li B."/>
            <person name="Xuan Z."/>
            <person name="Cao J."/>
            <person name="Asan"/>
            <person name="Wu Z."/>
            <person name="Zhang J."/>
            <person name="Cai Q."/>
            <person name="Bai Y."/>
            <person name="Zhao B."/>
            <person name="Han Y."/>
            <person name="Li Y."/>
            <person name="Li X."/>
            <person name="Wang S."/>
            <person name="Shi Q."/>
            <person name="Liu S."/>
            <person name="Cho W.K."/>
            <person name="Kim J.Y."/>
            <person name="Xu Y."/>
            <person name="Heller-Uszynska K."/>
            <person name="Miao H."/>
            <person name="Cheng Z."/>
            <person name="Zhang S."/>
            <person name="Wu J."/>
            <person name="Yang Y."/>
            <person name="Kang H."/>
            <person name="Li M."/>
            <person name="Liang H."/>
            <person name="Ren X."/>
            <person name="Shi Z."/>
            <person name="Wen M."/>
            <person name="Jian M."/>
            <person name="Yang H."/>
            <person name="Zhang G."/>
            <person name="Yang Z."/>
            <person name="Chen R."/>
            <person name="Liu S."/>
            <person name="Li J."/>
            <person name="Ma L."/>
            <person name="Liu H."/>
            <person name="Zhou Y."/>
            <person name="Zhao J."/>
            <person name="Fang X."/>
            <person name="Li G."/>
            <person name="Fang L."/>
            <person name="Li Y."/>
            <person name="Liu D."/>
            <person name="Zheng H."/>
            <person name="Zhang Y."/>
            <person name="Qin N."/>
            <person name="Li Z."/>
            <person name="Yang G."/>
            <person name="Yang S."/>
            <person name="Bolund L."/>
            <person name="Kristiansen K."/>
            <person name="Zheng H."/>
            <person name="Li S."/>
            <person name="Zhang X."/>
            <person name="Yang H."/>
            <person name="Wang J."/>
            <person name="Sun R."/>
            <person name="Zhang B."/>
            <person name="Jiang S."/>
            <person name="Wang J."/>
            <person name="Du Y."/>
            <person name="Li S."/>
        </authorList>
    </citation>
    <scope>NUCLEOTIDE SEQUENCE [LARGE SCALE GENOMIC DNA]</scope>
    <source>
        <strain evidence="7">cv. 9930</strain>
    </source>
</reference>
<dbReference type="STRING" id="3659.A0A0A0LMD0"/>
<accession>A0A0A0LMD0</accession>
<gene>
    <name evidence="6" type="ORF">Csa_2G326470</name>
</gene>
<reference evidence="6 7" key="3">
    <citation type="journal article" date="2010" name="BMC Genomics">
        <title>Transcriptome sequencing and comparative analysis of cucumber flowers with different sex types.</title>
        <authorList>
            <person name="Guo S."/>
            <person name="Zheng Y."/>
            <person name="Joung J.G."/>
            <person name="Liu S."/>
            <person name="Zhang Z."/>
            <person name="Crasta O.R."/>
            <person name="Sobral B.W."/>
            <person name="Xu Y."/>
            <person name="Huang S."/>
            <person name="Fei Z."/>
        </authorList>
    </citation>
    <scope>NUCLEOTIDE SEQUENCE [LARGE SCALE GENOMIC DNA]</scope>
    <source>
        <strain evidence="7">cv. 9930</strain>
    </source>
</reference>
<keyword evidence="7" id="KW-1185">Reference proteome</keyword>
<evidence type="ECO:0000256" key="2">
    <source>
        <dbReference type="ARBA" id="ARBA00022829"/>
    </source>
</evidence>
<reference evidence="6 7" key="2">
    <citation type="journal article" date="2009" name="PLoS ONE">
        <title>An integrated genetic and cytogenetic map of the cucumber genome.</title>
        <authorList>
            <person name="Ren Y."/>
            <person name="Zhang Z."/>
            <person name="Liu J."/>
            <person name="Staub J.E."/>
            <person name="Han Y."/>
            <person name="Cheng Z."/>
            <person name="Li X."/>
            <person name="Lu J."/>
            <person name="Miao H."/>
            <person name="Kang H."/>
            <person name="Xie B."/>
            <person name="Gu X."/>
            <person name="Wang X."/>
            <person name="Du Y."/>
            <person name="Jin W."/>
            <person name="Huang S."/>
        </authorList>
    </citation>
    <scope>NUCLEOTIDE SEQUENCE [LARGE SCALE GENOMIC DNA]</scope>
    <source>
        <strain evidence="7">cv. 9930</strain>
    </source>
</reference>
<evidence type="ECO:0000256" key="4">
    <source>
        <dbReference type="SAM" id="MobiDB-lite"/>
    </source>
</evidence>
<evidence type="ECO:0000256" key="3">
    <source>
        <dbReference type="SAM" id="Coils"/>
    </source>
</evidence>
<dbReference type="Gramene" id="KGN62194">
    <property type="protein sequence ID" value="KGN62194"/>
    <property type="gene ID" value="Csa_2G326470"/>
</dbReference>
<dbReference type="EMBL" id="CM002923">
    <property type="protein sequence ID" value="KGN62194.1"/>
    <property type="molecule type" value="Genomic_DNA"/>
</dbReference>
<feature type="region of interest" description="Disordered" evidence="4">
    <location>
        <begin position="157"/>
        <end position="220"/>
    </location>
</feature>